<dbReference type="EMBL" id="JAKOGI010000435">
    <property type="protein sequence ID" value="KAJ8435088.1"/>
    <property type="molecule type" value="Genomic_DNA"/>
</dbReference>
<feature type="region of interest" description="Disordered" evidence="1">
    <location>
        <begin position="88"/>
        <end position="110"/>
    </location>
</feature>
<keyword evidence="4" id="KW-1185">Reference proteome</keyword>
<evidence type="ECO:0000313" key="4">
    <source>
        <dbReference type="Proteomes" id="UP001153076"/>
    </source>
</evidence>
<dbReference type="Proteomes" id="UP001153076">
    <property type="component" value="Unassembled WGS sequence"/>
</dbReference>
<name>A0A9Q1QAJ1_9CARY</name>
<gene>
    <name evidence="3" type="ORF">Cgig2_033628</name>
</gene>
<evidence type="ECO:0000256" key="2">
    <source>
        <dbReference type="SAM" id="Phobius"/>
    </source>
</evidence>
<keyword evidence="2" id="KW-1133">Transmembrane helix</keyword>
<proteinExistence type="predicted"/>
<keyword evidence="2" id="KW-0812">Transmembrane</keyword>
<evidence type="ECO:0000313" key="3">
    <source>
        <dbReference type="EMBL" id="KAJ8435088.1"/>
    </source>
</evidence>
<comment type="caution">
    <text evidence="3">The sequence shown here is derived from an EMBL/GenBank/DDBJ whole genome shotgun (WGS) entry which is preliminary data.</text>
</comment>
<protein>
    <submittedName>
        <fullName evidence="3">Uncharacterized protein</fullName>
    </submittedName>
</protein>
<keyword evidence="2" id="KW-0472">Membrane</keyword>
<sequence length="160" mass="17630">MNAGCAKGRDISASRNRFHSPKHLSCFTLSPSLALPLSLSCSSTIIGASLLSSVLVFCLTHLLVGAPATMYITLENLRNMVRPKRITSAPGGVSRKDDVNETMQAPRRANGSIQLRGEQICEEDDEYHPTDDERVQAECDDGFYPEATLMDTKEHDHFSF</sequence>
<dbReference type="AlphaFoldDB" id="A0A9Q1QAJ1"/>
<feature type="transmembrane region" description="Helical" evidence="2">
    <location>
        <begin position="50"/>
        <end position="74"/>
    </location>
</feature>
<accession>A0A9Q1QAJ1</accession>
<organism evidence="3 4">
    <name type="scientific">Carnegiea gigantea</name>
    <dbReference type="NCBI Taxonomy" id="171969"/>
    <lineage>
        <taxon>Eukaryota</taxon>
        <taxon>Viridiplantae</taxon>
        <taxon>Streptophyta</taxon>
        <taxon>Embryophyta</taxon>
        <taxon>Tracheophyta</taxon>
        <taxon>Spermatophyta</taxon>
        <taxon>Magnoliopsida</taxon>
        <taxon>eudicotyledons</taxon>
        <taxon>Gunneridae</taxon>
        <taxon>Pentapetalae</taxon>
        <taxon>Caryophyllales</taxon>
        <taxon>Cactineae</taxon>
        <taxon>Cactaceae</taxon>
        <taxon>Cactoideae</taxon>
        <taxon>Echinocereeae</taxon>
        <taxon>Carnegiea</taxon>
    </lineage>
</organism>
<reference evidence="3" key="1">
    <citation type="submission" date="2022-04" db="EMBL/GenBank/DDBJ databases">
        <title>Carnegiea gigantea Genome sequencing and assembly v2.</title>
        <authorList>
            <person name="Copetti D."/>
            <person name="Sanderson M.J."/>
            <person name="Burquez A."/>
            <person name="Wojciechowski M.F."/>
        </authorList>
    </citation>
    <scope>NUCLEOTIDE SEQUENCE</scope>
    <source>
        <strain evidence="3">SGP5-SGP5p</strain>
        <tissue evidence="3">Aerial part</tissue>
    </source>
</reference>
<evidence type="ECO:0000256" key="1">
    <source>
        <dbReference type="SAM" id="MobiDB-lite"/>
    </source>
</evidence>